<proteinExistence type="predicted"/>
<evidence type="ECO:0000313" key="2">
    <source>
        <dbReference type="EMBL" id="QPG56385.2"/>
    </source>
</evidence>
<dbReference type="Proteomes" id="UP000316416">
    <property type="component" value="Chromosome"/>
</dbReference>
<dbReference type="PANTHER" id="PTHR15032">
    <property type="entry name" value="N-ACYL-PHOSPHATIDYLETHANOLAMINE-HYDROLYZING PHOSPHOLIPASE D"/>
    <property type="match status" value="1"/>
</dbReference>
<gene>
    <name evidence="2" type="ORF">FM038_002340</name>
</gene>
<keyword evidence="3" id="KW-1185">Reference proteome</keyword>
<accession>A0ABX6V1Y4</accession>
<dbReference type="InterPro" id="IPR036866">
    <property type="entry name" value="RibonucZ/Hydroxyglut_hydro"/>
</dbReference>
<organism evidence="2 3">
    <name type="scientific">Shewanella eurypsychrophilus</name>
    <dbReference type="NCBI Taxonomy" id="2593656"/>
    <lineage>
        <taxon>Bacteria</taxon>
        <taxon>Pseudomonadati</taxon>
        <taxon>Pseudomonadota</taxon>
        <taxon>Gammaproteobacteria</taxon>
        <taxon>Alteromonadales</taxon>
        <taxon>Shewanellaceae</taxon>
        <taxon>Shewanella</taxon>
    </lineage>
</organism>
<dbReference type="InterPro" id="IPR001279">
    <property type="entry name" value="Metallo-B-lactamas"/>
</dbReference>
<dbReference type="PANTHER" id="PTHR15032:SF4">
    <property type="entry name" value="N-ACYL-PHOSPHATIDYLETHANOLAMINE-HYDROLYZING PHOSPHOLIPASE D"/>
    <property type="match status" value="1"/>
</dbReference>
<reference evidence="2" key="1">
    <citation type="submission" date="2021-07" db="EMBL/GenBank/DDBJ databases">
        <title>Shewanella sp. YLB-07 whole genome sequence.</title>
        <authorList>
            <person name="Yu L."/>
        </authorList>
    </citation>
    <scope>NUCLEOTIDE SEQUENCE</scope>
    <source>
        <strain evidence="2">YLB-08</strain>
    </source>
</reference>
<protein>
    <submittedName>
        <fullName evidence="2">MBL fold metallo-hydrolase</fullName>
    </submittedName>
</protein>
<evidence type="ECO:0000259" key="1">
    <source>
        <dbReference type="Pfam" id="PF12706"/>
    </source>
</evidence>
<dbReference type="EMBL" id="CP045503">
    <property type="protein sequence ID" value="QPG56385.2"/>
    <property type="molecule type" value="Genomic_DNA"/>
</dbReference>
<dbReference type="SUPFAM" id="SSF56281">
    <property type="entry name" value="Metallo-hydrolase/oxidoreductase"/>
    <property type="match status" value="1"/>
</dbReference>
<sequence length="370" mass="41260">MKLTTLIIGLLIGGIMLATTQSNAGLVETTKISATHHLADGGYINTAKDFTEDTAILPLLLRYATEKRVDSLPKNAIPVIEQTANSLEQLPRDQDTVIRLGHSSIFIQIAGQRWLIDPVFSDRASPFSFAGPKRFHQTPISLNELPDIDGVIISHDHYDHLDKQTIKTLADKIAHFVVPLGVDNHLEKWGVSTDKITSLDWWQSVTIADVTLTATPTQHFSGRGLFDKNQTLWASYVIASPNSKLYFSGDSGYFDGFKEIGERFGPFDLTMVETGAYDKDWPTIHMTPEQSLQAHIDLKGRQMMPIHNGTFDLAFHSWYEPLERITALAATANVKLVTPIMGQVVALDTQVKSSQAWWREVMQTELLAAY</sequence>
<feature type="domain" description="Metallo-beta-lactamase" evidence="1">
    <location>
        <begin position="113"/>
        <end position="307"/>
    </location>
</feature>
<dbReference type="RefSeq" id="WP_142871772.1">
    <property type="nucleotide sequence ID" value="NZ_CP045503.2"/>
</dbReference>
<evidence type="ECO:0000313" key="3">
    <source>
        <dbReference type="Proteomes" id="UP000316416"/>
    </source>
</evidence>
<name>A0ABX6V1Y4_9GAMM</name>
<dbReference type="Gene3D" id="3.60.15.10">
    <property type="entry name" value="Ribonuclease Z/Hydroxyacylglutathione hydrolase-like"/>
    <property type="match status" value="1"/>
</dbReference>
<dbReference type="Pfam" id="PF12706">
    <property type="entry name" value="Lactamase_B_2"/>
    <property type="match status" value="1"/>
</dbReference>